<sequence>VDIDLSCELCRFCSIKLVAFGGIMISPLSRHFDPSLSCQEFLSSSSHHHLTRTVLSVERIREMTPGELLPVQFWGLDSLFRSHVKLYIKDVISLQEIGGHEGIYYFKCHPIVRVDIQGVVVKVEERDNFFVYALDDGTGVISCTNWKSMERQEVPRSVTESLAENLSQKLKEVQRQKSNLHYGHVLGDLINVRGKLKKFRDNIEVMASHCVCINDPNKETERMMLLPVLYKKCYSQPVTVPKAFETLTADGGNIMLTSFLSSLEKSGHIFRSSADVDEPTFYVTCQCSELEDHIKNIIRQWIKIHDDEDGCPCSYIYDRLRQTSQFRSAEETALYLCLETMESKSSIISTAEKKYIVFDD</sequence>
<protein>
    <recommendedName>
        <fullName evidence="3">CST complex subunit STN1</fullName>
    </recommendedName>
    <alternativeName>
        <fullName evidence="8">Suppressor of cdc thirteen homolog</fullName>
    </alternativeName>
</protein>
<dbReference type="AlphaFoldDB" id="A0AAD9K626"/>
<dbReference type="PANTHER" id="PTHR13989:SF33">
    <property type="entry name" value="CST COMPLEX SUBUNIT STN1"/>
    <property type="match status" value="1"/>
</dbReference>
<evidence type="ECO:0000256" key="7">
    <source>
        <dbReference type="ARBA" id="ARBA00023242"/>
    </source>
</evidence>
<keyword evidence="11" id="KW-1185">Reference proteome</keyword>
<evidence type="ECO:0000313" key="11">
    <source>
        <dbReference type="Proteomes" id="UP001208570"/>
    </source>
</evidence>
<feature type="non-terminal residue" evidence="10">
    <location>
        <position position="1"/>
    </location>
</feature>
<dbReference type="GO" id="GO:0005634">
    <property type="term" value="C:nucleus"/>
    <property type="evidence" value="ECO:0007669"/>
    <property type="project" value="UniProtKB-SubCell"/>
</dbReference>
<keyword evidence="5" id="KW-0779">Telomere</keyword>
<evidence type="ECO:0000256" key="3">
    <source>
        <dbReference type="ARBA" id="ARBA00017411"/>
    </source>
</evidence>
<comment type="subcellular location">
    <subcellularLocation>
        <location evidence="2">Chromosome</location>
        <location evidence="2">Telomere</location>
    </subcellularLocation>
    <subcellularLocation>
        <location evidence="1">Nucleus</location>
    </subcellularLocation>
</comment>
<keyword evidence="6" id="KW-0238">DNA-binding</keyword>
<feature type="domain" description="Stn1 C-terminal" evidence="9">
    <location>
        <begin position="257"/>
        <end position="358"/>
    </location>
</feature>
<evidence type="ECO:0000256" key="1">
    <source>
        <dbReference type="ARBA" id="ARBA00004123"/>
    </source>
</evidence>
<proteinExistence type="predicted"/>
<keyword evidence="7" id="KW-0539">Nucleus</keyword>
<organism evidence="10 11">
    <name type="scientific">Paralvinella palmiformis</name>
    <dbReference type="NCBI Taxonomy" id="53620"/>
    <lineage>
        <taxon>Eukaryota</taxon>
        <taxon>Metazoa</taxon>
        <taxon>Spiralia</taxon>
        <taxon>Lophotrochozoa</taxon>
        <taxon>Annelida</taxon>
        <taxon>Polychaeta</taxon>
        <taxon>Sedentaria</taxon>
        <taxon>Canalipalpata</taxon>
        <taxon>Terebellida</taxon>
        <taxon>Terebelliformia</taxon>
        <taxon>Alvinellidae</taxon>
        <taxon>Paralvinella</taxon>
    </lineage>
</organism>
<dbReference type="EMBL" id="JAODUP010000055">
    <property type="protein sequence ID" value="KAK2165080.1"/>
    <property type="molecule type" value="Genomic_DNA"/>
</dbReference>
<evidence type="ECO:0000256" key="5">
    <source>
        <dbReference type="ARBA" id="ARBA00022895"/>
    </source>
</evidence>
<accession>A0AAD9K626</accession>
<dbReference type="InterPro" id="IPR012340">
    <property type="entry name" value="NA-bd_OB-fold"/>
</dbReference>
<comment type="caution">
    <text evidence="10">The sequence shown here is derived from an EMBL/GenBank/DDBJ whole genome shotgun (WGS) entry which is preliminary data.</text>
</comment>
<name>A0AAD9K626_9ANNE</name>
<dbReference type="GO" id="GO:0000781">
    <property type="term" value="C:chromosome, telomeric region"/>
    <property type="evidence" value="ECO:0007669"/>
    <property type="project" value="UniProtKB-SubCell"/>
</dbReference>
<evidence type="ECO:0000256" key="6">
    <source>
        <dbReference type="ARBA" id="ARBA00023125"/>
    </source>
</evidence>
<keyword evidence="4" id="KW-0158">Chromosome</keyword>
<dbReference type="InterPro" id="IPR040260">
    <property type="entry name" value="RFA2-like"/>
</dbReference>
<dbReference type="SUPFAM" id="SSF50249">
    <property type="entry name" value="Nucleic acid-binding proteins"/>
    <property type="match status" value="1"/>
</dbReference>
<evidence type="ECO:0000256" key="8">
    <source>
        <dbReference type="ARBA" id="ARBA00030039"/>
    </source>
</evidence>
<dbReference type="Proteomes" id="UP001208570">
    <property type="component" value="Unassembled WGS sequence"/>
</dbReference>
<dbReference type="PANTHER" id="PTHR13989">
    <property type="entry name" value="REPLICATION PROTEIN A-RELATED"/>
    <property type="match status" value="1"/>
</dbReference>
<evidence type="ECO:0000256" key="4">
    <source>
        <dbReference type="ARBA" id="ARBA00022454"/>
    </source>
</evidence>
<dbReference type="GO" id="GO:0003677">
    <property type="term" value="F:DNA binding"/>
    <property type="evidence" value="ECO:0007669"/>
    <property type="project" value="UniProtKB-KW"/>
</dbReference>
<dbReference type="Gene3D" id="2.40.50.140">
    <property type="entry name" value="Nucleic acid-binding proteins"/>
    <property type="match status" value="1"/>
</dbReference>
<evidence type="ECO:0000259" key="9">
    <source>
        <dbReference type="Pfam" id="PF09170"/>
    </source>
</evidence>
<dbReference type="Pfam" id="PF09170">
    <property type="entry name" value="STN1_2"/>
    <property type="match status" value="1"/>
</dbReference>
<reference evidence="10" key="1">
    <citation type="journal article" date="2023" name="Mol. Biol. Evol.">
        <title>Third-Generation Sequencing Reveals the Adaptive Role of the Epigenome in Three Deep-Sea Polychaetes.</title>
        <authorList>
            <person name="Perez M."/>
            <person name="Aroh O."/>
            <person name="Sun Y."/>
            <person name="Lan Y."/>
            <person name="Juniper S.K."/>
            <person name="Young C.R."/>
            <person name="Angers B."/>
            <person name="Qian P.Y."/>
        </authorList>
    </citation>
    <scope>NUCLEOTIDE SEQUENCE</scope>
    <source>
        <strain evidence="10">P08H-3</strain>
    </source>
</reference>
<dbReference type="Gene3D" id="1.10.10.10">
    <property type="entry name" value="Winged helix-like DNA-binding domain superfamily/Winged helix DNA-binding domain"/>
    <property type="match status" value="1"/>
</dbReference>
<dbReference type="InterPro" id="IPR036388">
    <property type="entry name" value="WH-like_DNA-bd_sf"/>
</dbReference>
<evidence type="ECO:0000313" key="10">
    <source>
        <dbReference type="EMBL" id="KAK2165080.1"/>
    </source>
</evidence>
<dbReference type="InterPro" id="IPR015253">
    <property type="entry name" value="CST_STN1_C"/>
</dbReference>
<evidence type="ECO:0000256" key="2">
    <source>
        <dbReference type="ARBA" id="ARBA00004574"/>
    </source>
</evidence>
<gene>
    <name evidence="10" type="ORF">LSH36_55g07066</name>
</gene>